<organism evidence="13 14">
    <name type="scientific">Lignipirellula cremea</name>
    <dbReference type="NCBI Taxonomy" id="2528010"/>
    <lineage>
        <taxon>Bacteria</taxon>
        <taxon>Pseudomonadati</taxon>
        <taxon>Planctomycetota</taxon>
        <taxon>Planctomycetia</taxon>
        <taxon>Pirellulales</taxon>
        <taxon>Pirellulaceae</taxon>
        <taxon>Lignipirellula</taxon>
    </lineage>
</organism>
<dbReference type="Pfam" id="PF02254">
    <property type="entry name" value="TrkA_N"/>
    <property type="match status" value="1"/>
</dbReference>
<evidence type="ECO:0000259" key="12">
    <source>
        <dbReference type="Pfam" id="PF02254"/>
    </source>
</evidence>
<feature type="region of interest" description="Disordered" evidence="9">
    <location>
        <begin position="612"/>
        <end position="660"/>
    </location>
</feature>
<reference evidence="13 14" key="1">
    <citation type="submission" date="2019-02" db="EMBL/GenBank/DDBJ databases">
        <title>Deep-cultivation of Planctomycetes and their phenomic and genomic characterization uncovers novel biology.</title>
        <authorList>
            <person name="Wiegand S."/>
            <person name="Jogler M."/>
            <person name="Boedeker C."/>
            <person name="Pinto D."/>
            <person name="Vollmers J."/>
            <person name="Rivas-Marin E."/>
            <person name="Kohn T."/>
            <person name="Peeters S.H."/>
            <person name="Heuer A."/>
            <person name="Rast P."/>
            <person name="Oberbeckmann S."/>
            <person name="Bunk B."/>
            <person name="Jeske O."/>
            <person name="Meyerdierks A."/>
            <person name="Storesund J.E."/>
            <person name="Kallscheuer N."/>
            <person name="Luecker S."/>
            <person name="Lage O.M."/>
            <person name="Pohl T."/>
            <person name="Merkel B.J."/>
            <person name="Hornburger P."/>
            <person name="Mueller R.-W."/>
            <person name="Bruemmer F."/>
            <person name="Labrenz M."/>
            <person name="Spormann A.M."/>
            <person name="Op den Camp H."/>
            <person name="Overmann J."/>
            <person name="Amann R."/>
            <person name="Jetten M.S.M."/>
            <person name="Mascher T."/>
            <person name="Medema M.H."/>
            <person name="Devos D.P."/>
            <person name="Kaster A.-K."/>
            <person name="Ovreas L."/>
            <person name="Rohde M."/>
            <person name="Galperin M.Y."/>
            <person name="Jogler C."/>
        </authorList>
    </citation>
    <scope>NUCLEOTIDE SEQUENCE [LARGE SCALE GENOMIC DNA]</scope>
    <source>
        <strain evidence="13 14">Pla85_3_4</strain>
    </source>
</reference>
<feature type="transmembrane region" description="Helical" evidence="10">
    <location>
        <begin position="6"/>
        <end position="27"/>
    </location>
</feature>
<dbReference type="GO" id="GO:0005886">
    <property type="term" value="C:plasma membrane"/>
    <property type="evidence" value="ECO:0007669"/>
    <property type="project" value="UniProtKB-SubCell"/>
</dbReference>
<dbReference type="PANTHER" id="PTHR32507:SF0">
    <property type="entry name" value="NA(+)_H(+) ANTIPORTER 2-RELATED"/>
    <property type="match status" value="1"/>
</dbReference>
<dbReference type="PANTHER" id="PTHR32507">
    <property type="entry name" value="NA(+)/H(+) ANTIPORTER 1"/>
    <property type="match status" value="1"/>
</dbReference>
<evidence type="ECO:0000256" key="7">
    <source>
        <dbReference type="ARBA" id="ARBA00023065"/>
    </source>
</evidence>
<evidence type="ECO:0000313" key="13">
    <source>
        <dbReference type="EMBL" id="QDU95302.1"/>
    </source>
</evidence>
<sequence length="660" mass="70922">MEHSEHLLLYYLAGVALLGVSAQWLAWRLRLPSILLLLSFGVVLGIFLPPDAVFQRLSPHQEIDSDLFLFPIVSLSVAIIMLEGGLTLRLSELKQSGGVVLRLCTLGAIVSWVLTAIAAWWVLGFDARLATLIGAILVVTGPTVIAPLLRHIQPKRRIGSIVKWEGIVIDPVGAVLAVLVFEAISSESGASAPIIAWALTKTILVGGSAGLALGVLIEWAFSRYWIPDFLQGAFVLSAALASFAWSNHLQNESGLVTVTVLGIYLANQKTVSLKHVAEFKEHLVVLLIACLFIVLGSRVELAQVWQLGWPGAVFVAAMILIVRPASVALSTIGCDLNWREKVFLSFLAPRGIVAAAVASIFAIKAAKHFTSIDMVEQSEEMAAVAFLVIFGTVLVYGLFSGVVARLLGLADPNPQGVLIAGAGTAARTIAKALHDNGVLVLVVDTNFRHVAAARMEGMRAECASILSEHVAEELELGGIGRLMALTPNDTVNVLAVRVFTHHFGRQNVYQLPPAEGGAGAREAVGRQLQGRRLFDKNMSYEKLSQLLGPGGACLIKRTKLTEEFTLSDYRVQYNDAPVLMFVISEGGTVRIITADNETPPQAGDTILAIVPQQTPVHYEEDEEEGAAEKEASSGKEKPPAENPNNNQPDQDKPAGEKPAR</sequence>
<name>A0A518DTY8_9BACT</name>
<feature type="compositionally biased region" description="Basic and acidic residues" evidence="9">
    <location>
        <begin position="626"/>
        <end position="639"/>
    </location>
</feature>
<keyword evidence="3" id="KW-0050">Antiport</keyword>
<dbReference type="Gene3D" id="3.40.50.720">
    <property type="entry name" value="NAD(P)-binding Rossmann-like Domain"/>
    <property type="match status" value="1"/>
</dbReference>
<feature type="transmembrane region" description="Helical" evidence="10">
    <location>
        <begin position="194"/>
        <end position="217"/>
    </location>
</feature>
<dbReference type="EMBL" id="CP036433">
    <property type="protein sequence ID" value="QDU95302.1"/>
    <property type="molecule type" value="Genomic_DNA"/>
</dbReference>
<evidence type="ECO:0000256" key="9">
    <source>
        <dbReference type="SAM" id="MobiDB-lite"/>
    </source>
</evidence>
<evidence type="ECO:0000256" key="8">
    <source>
        <dbReference type="ARBA" id="ARBA00023136"/>
    </source>
</evidence>
<keyword evidence="2" id="KW-0813">Transport</keyword>
<dbReference type="GO" id="GO:0015297">
    <property type="term" value="F:antiporter activity"/>
    <property type="evidence" value="ECO:0007669"/>
    <property type="project" value="UniProtKB-KW"/>
</dbReference>
<keyword evidence="6 10" id="KW-1133">Transmembrane helix</keyword>
<dbReference type="KEGG" id="lcre:Pla8534_31170"/>
<feature type="transmembrane region" description="Helical" evidence="10">
    <location>
        <begin position="342"/>
        <end position="363"/>
    </location>
</feature>
<feature type="transmembrane region" description="Helical" evidence="10">
    <location>
        <begin position="129"/>
        <end position="149"/>
    </location>
</feature>
<feature type="compositionally biased region" description="Basic and acidic residues" evidence="9">
    <location>
        <begin position="649"/>
        <end position="660"/>
    </location>
</feature>
<keyword evidence="8 10" id="KW-0472">Membrane</keyword>
<evidence type="ECO:0000256" key="10">
    <source>
        <dbReference type="SAM" id="Phobius"/>
    </source>
</evidence>
<keyword evidence="7" id="KW-0406">Ion transport</keyword>
<feature type="transmembrane region" description="Helical" evidence="10">
    <location>
        <begin position="383"/>
        <end position="407"/>
    </location>
</feature>
<dbReference type="InterPro" id="IPR003148">
    <property type="entry name" value="RCK_N"/>
</dbReference>
<feature type="transmembrane region" description="Helical" evidence="10">
    <location>
        <begin position="283"/>
        <end position="301"/>
    </location>
</feature>
<dbReference type="Gene3D" id="1.20.1530.20">
    <property type="match status" value="1"/>
</dbReference>
<evidence type="ECO:0000256" key="3">
    <source>
        <dbReference type="ARBA" id="ARBA00022449"/>
    </source>
</evidence>
<evidence type="ECO:0000256" key="6">
    <source>
        <dbReference type="ARBA" id="ARBA00022989"/>
    </source>
</evidence>
<dbReference type="Pfam" id="PF00999">
    <property type="entry name" value="Na_H_Exchanger"/>
    <property type="match status" value="1"/>
</dbReference>
<evidence type="ECO:0000256" key="4">
    <source>
        <dbReference type="ARBA" id="ARBA00022475"/>
    </source>
</evidence>
<evidence type="ECO:0000313" key="14">
    <source>
        <dbReference type="Proteomes" id="UP000317648"/>
    </source>
</evidence>
<keyword evidence="4" id="KW-1003">Cell membrane</keyword>
<feature type="domain" description="RCK N-terminal" evidence="12">
    <location>
        <begin position="417"/>
        <end position="507"/>
    </location>
</feature>
<proteinExistence type="predicted"/>
<dbReference type="InterPro" id="IPR036291">
    <property type="entry name" value="NAD(P)-bd_dom_sf"/>
</dbReference>
<evidence type="ECO:0000256" key="2">
    <source>
        <dbReference type="ARBA" id="ARBA00022448"/>
    </source>
</evidence>
<protein>
    <submittedName>
        <fullName evidence="13">K(+)/H(+) antiporter NhaP2</fullName>
    </submittedName>
</protein>
<comment type="subcellular location">
    <subcellularLocation>
        <location evidence="1">Cell membrane</location>
        <topology evidence="1">Multi-pass membrane protein</topology>
    </subcellularLocation>
</comment>
<feature type="transmembrane region" description="Helical" evidence="10">
    <location>
        <begin position="67"/>
        <end position="88"/>
    </location>
</feature>
<keyword evidence="5 10" id="KW-0812">Transmembrane</keyword>
<dbReference type="GO" id="GO:0006813">
    <property type="term" value="P:potassium ion transport"/>
    <property type="evidence" value="ECO:0007669"/>
    <property type="project" value="InterPro"/>
</dbReference>
<evidence type="ECO:0000259" key="11">
    <source>
        <dbReference type="Pfam" id="PF00999"/>
    </source>
</evidence>
<dbReference type="GO" id="GO:1902600">
    <property type="term" value="P:proton transmembrane transport"/>
    <property type="evidence" value="ECO:0007669"/>
    <property type="project" value="InterPro"/>
</dbReference>
<feature type="domain" description="Cation/H+ exchanger transmembrane" evidence="11">
    <location>
        <begin position="23"/>
        <end position="399"/>
    </location>
</feature>
<dbReference type="InterPro" id="IPR038770">
    <property type="entry name" value="Na+/solute_symporter_sf"/>
</dbReference>
<accession>A0A518DTY8</accession>
<evidence type="ECO:0000256" key="1">
    <source>
        <dbReference type="ARBA" id="ARBA00004651"/>
    </source>
</evidence>
<dbReference type="InterPro" id="IPR006153">
    <property type="entry name" value="Cation/H_exchanger_TM"/>
</dbReference>
<dbReference type="AlphaFoldDB" id="A0A518DTY8"/>
<keyword evidence="14" id="KW-1185">Reference proteome</keyword>
<evidence type="ECO:0000256" key="5">
    <source>
        <dbReference type="ARBA" id="ARBA00022692"/>
    </source>
</evidence>
<feature type="transmembrane region" description="Helical" evidence="10">
    <location>
        <begin position="34"/>
        <end position="55"/>
    </location>
</feature>
<dbReference type="SUPFAM" id="SSF51735">
    <property type="entry name" value="NAD(P)-binding Rossmann-fold domains"/>
    <property type="match status" value="1"/>
</dbReference>
<feature type="transmembrane region" description="Helical" evidence="10">
    <location>
        <begin position="307"/>
        <end position="330"/>
    </location>
</feature>
<dbReference type="Proteomes" id="UP000317648">
    <property type="component" value="Chromosome"/>
</dbReference>
<feature type="transmembrane region" description="Helical" evidence="10">
    <location>
        <begin position="100"/>
        <end position="123"/>
    </location>
</feature>
<feature type="transmembrane region" description="Helical" evidence="10">
    <location>
        <begin position="161"/>
        <end position="182"/>
    </location>
</feature>
<gene>
    <name evidence="13" type="primary">nhaP2</name>
    <name evidence="13" type="ORF">Pla8534_31170</name>
</gene>